<dbReference type="SMART" id="SM00478">
    <property type="entry name" value="ENDO3c"/>
    <property type="match status" value="1"/>
</dbReference>
<dbReference type="PANTHER" id="PTHR42944:SF1">
    <property type="entry name" value="ADENINE DNA GLYCOSYLASE"/>
    <property type="match status" value="1"/>
</dbReference>
<protein>
    <recommendedName>
        <fullName evidence="5 14">Adenine DNA glycosylase</fullName>
        <ecNumber evidence="4 14">3.2.2.31</ecNumber>
    </recommendedName>
</protein>
<dbReference type="InterPro" id="IPR003265">
    <property type="entry name" value="HhH-GPD_domain"/>
</dbReference>
<dbReference type="GO" id="GO:0032357">
    <property type="term" value="F:oxidized purine DNA binding"/>
    <property type="evidence" value="ECO:0007669"/>
    <property type="project" value="TreeGrafter"/>
</dbReference>
<dbReference type="Proteomes" id="UP000249720">
    <property type="component" value="Unassembled WGS sequence"/>
</dbReference>
<dbReference type="InterPro" id="IPR011257">
    <property type="entry name" value="DNA_glycosylase"/>
</dbReference>
<evidence type="ECO:0000259" key="15">
    <source>
        <dbReference type="SMART" id="SM00478"/>
    </source>
</evidence>
<proteinExistence type="inferred from homology"/>
<dbReference type="InterPro" id="IPR023170">
    <property type="entry name" value="HhH_base_excis_C"/>
</dbReference>
<evidence type="ECO:0000256" key="5">
    <source>
        <dbReference type="ARBA" id="ARBA00022023"/>
    </source>
</evidence>
<dbReference type="Gene3D" id="1.10.1670.10">
    <property type="entry name" value="Helix-hairpin-Helix base-excision DNA repair enzymes (C-terminal)"/>
    <property type="match status" value="1"/>
</dbReference>
<dbReference type="GO" id="GO:0006284">
    <property type="term" value="P:base-excision repair"/>
    <property type="evidence" value="ECO:0007669"/>
    <property type="project" value="UniProtKB-UniRule"/>
</dbReference>
<dbReference type="GO" id="GO:0046872">
    <property type="term" value="F:metal ion binding"/>
    <property type="evidence" value="ECO:0007669"/>
    <property type="project" value="UniProtKB-UniRule"/>
</dbReference>
<dbReference type="InterPro" id="IPR029119">
    <property type="entry name" value="MutY_C"/>
</dbReference>
<dbReference type="SUPFAM" id="SSF55811">
    <property type="entry name" value="Nudix"/>
    <property type="match status" value="1"/>
</dbReference>
<evidence type="ECO:0000256" key="13">
    <source>
        <dbReference type="ARBA" id="ARBA00023295"/>
    </source>
</evidence>
<evidence type="ECO:0000256" key="14">
    <source>
        <dbReference type="RuleBase" id="RU365096"/>
    </source>
</evidence>
<dbReference type="Pfam" id="PF00633">
    <property type="entry name" value="HHH"/>
    <property type="match status" value="1"/>
</dbReference>
<evidence type="ECO:0000256" key="8">
    <source>
        <dbReference type="ARBA" id="ARBA00022763"/>
    </source>
</evidence>
<dbReference type="CDD" id="cd03431">
    <property type="entry name" value="NUDIX_DNA_Glycosylase_C-MutY"/>
    <property type="match status" value="1"/>
</dbReference>
<keyword evidence="6" id="KW-0004">4Fe-4S</keyword>
<evidence type="ECO:0000313" key="16">
    <source>
        <dbReference type="EMBL" id="PZX62296.1"/>
    </source>
</evidence>
<comment type="catalytic activity">
    <reaction evidence="1 14">
        <text>Hydrolyzes free adenine bases from 7,8-dihydro-8-oxoguanine:adenine mismatched double-stranded DNA, leaving an apurinic site.</text>
        <dbReference type="EC" id="3.2.2.31"/>
    </reaction>
</comment>
<dbReference type="InterPro" id="IPR005760">
    <property type="entry name" value="A/G_AdeGlyc_MutY"/>
</dbReference>
<comment type="function">
    <text evidence="2">Adenine glycosylase active on G-A mispairs. MutY also corrects error-prone DNA synthesis past GO lesions which are due to the oxidatively damaged form of guanine: 7,8-dihydro-8-oxoguanine (8-oxo-dGTP).</text>
</comment>
<evidence type="ECO:0000256" key="10">
    <source>
        <dbReference type="ARBA" id="ARBA00023004"/>
    </source>
</evidence>
<keyword evidence="17" id="KW-1185">Reference proteome</keyword>
<keyword evidence="12" id="KW-0234">DNA repair</keyword>
<dbReference type="GO" id="GO:0000701">
    <property type="term" value="F:purine-specific mismatch base pair DNA N-glycosylase activity"/>
    <property type="evidence" value="ECO:0007669"/>
    <property type="project" value="UniProtKB-EC"/>
</dbReference>
<dbReference type="InterPro" id="IPR000445">
    <property type="entry name" value="HhH_motif"/>
</dbReference>
<evidence type="ECO:0000256" key="4">
    <source>
        <dbReference type="ARBA" id="ARBA00012045"/>
    </source>
</evidence>
<keyword evidence="8 14" id="KW-0227">DNA damage</keyword>
<evidence type="ECO:0000256" key="3">
    <source>
        <dbReference type="ARBA" id="ARBA00008343"/>
    </source>
</evidence>
<evidence type="ECO:0000256" key="1">
    <source>
        <dbReference type="ARBA" id="ARBA00000843"/>
    </source>
</evidence>
<dbReference type="EMBL" id="QKZV01000005">
    <property type="protein sequence ID" value="PZX62296.1"/>
    <property type="molecule type" value="Genomic_DNA"/>
</dbReference>
<comment type="similarity">
    <text evidence="3 14">Belongs to the Nth/MutY family.</text>
</comment>
<dbReference type="NCBIfam" id="TIGR01084">
    <property type="entry name" value="mutY"/>
    <property type="match status" value="1"/>
</dbReference>
<dbReference type="EC" id="3.2.2.31" evidence="4 14"/>
<evidence type="ECO:0000256" key="7">
    <source>
        <dbReference type="ARBA" id="ARBA00022723"/>
    </source>
</evidence>
<feature type="domain" description="HhH-GPD" evidence="15">
    <location>
        <begin position="18"/>
        <end position="169"/>
    </location>
</feature>
<dbReference type="AlphaFoldDB" id="A0A2W7RTX5"/>
<evidence type="ECO:0000256" key="2">
    <source>
        <dbReference type="ARBA" id="ARBA00002933"/>
    </source>
</evidence>
<keyword evidence="9" id="KW-0378">Hydrolase</keyword>
<gene>
    <name evidence="16" type="ORF">LX80_01778</name>
</gene>
<dbReference type="GO" id="GO:0051539">
    <property type="term" value="F:4 iron, 4 sulfur cluster binding"/>
    <property type="evidence" value="ECO:0007669"/>
    <property type="project" value="UniProtKB-UniRule"/>
</dbReference>
<keyword evidence="10 14" id="KW-0408">Iron</keyword>
<keyword evidence="13 14" id="KW-0326">Glycosidase</keyword>
<dbReference type="SUPFAM" id="SSF48150">
    <property type="entry name" value="DNA-glycosylase"/>
    <property type="match status" value="1"/>
</dbReference>
<reference evidence="16 17" key="1">
    <citation type="submission" date="2018-06" db="EMBL/GenBank/DDBJ databases">
        <title>Genomic Encyclopedia of Archaeal and Bacterial Type Strains, Phase II (KMG-II): from individual species to whole genera.</title>
        <authorList>
            <person name="Goeker M."/>
        </authorList>
    </citation>
    <scope>NUCLEOTIDE SEQUENCE [LARGE SCALE GENOMIC DNA]</scope>
    <source>
        <strain evidence="16 17">DSM 23241</strain>
    </source>
</reference>
<evidence type="ECO:0000256" key="12">
    <source>
        <dbReference type="ARBA" id="ARBA00023204"/>
    </source>
</evidence>
<evidence type="ECO:0000256" key="9">
    <source>
        <dbReference type="ARBA" id="ARBA00022801"/>
    </source>
</evidence>
<organism evidence="16 17">
    <name type="scientific">Hydrotalea sandarakina</name>
    <dbReference type="NCBI Taxonomy" id="1004304"/>
    <lineage>
        <taxon>Bacteria</taxon>
        <taxon>Pseudomonadati</taxon>
        <taxon>Bacteroidota</taxon>
        <taxon>Chitinophagia</taxon>
        <taxon>Chitinophagales</taxon>
        <taxon>Chitinophagaceae</taxon>
        <taxon>Hydrotalea</taxon>
    </lineage>
</organism>
<keyword evidence="11" id="KW-0411">Iron-sulfur</keyword>
<dbReference type="FunFam" id="1.10.340.30:FF:000002">
    <property type="entry name" value="Adenine DNA glycosylase"/>
    <property type="match status" value="1"/>
</dbReference>
<comment type="caution">
    <text evidence="16">The sequence shown here is derived from an EMBL/GenBank/DDBJ whole genome shotgun (WGS) entry which is preliminary data.</text>
</comment>
<keyword evidence="7" id="KW-0479">Metal-binding</keyword>
<accession>A0A2W7RTX5</accession>
<name>A0A2W7RTX5_9BACT</name>
<dbReference type="InterPro" id="IPR015797">
    <property type="entry name" value="NUDIX_hydrolase-like_dom_sf"/>
</dbReference>
<dbReference type="Pfam" id="PF14815">
    <property type="entry name" value="NUDIX_4"/>
    <property type="match status" value="1"/>
</dbReference>
<comment type="cofactor">
    <cofactor evidence="14">
        <name>[4Fe-4S] cluster</name>
        <dbReference type="ChEBI" id="CHEBI:49883"/>
    </cofactor>
    <text evidence="14">Binds 1 [4Fe-4S] cluster.</text>
</comment>
<evidence type="ECO:0000313" key="17">
    <source>
        <dbReference type="Proteomes" id="UP000249720"/>
    </source>
</evidence>
<dbReference type="InterPro" id="IPR044298">
    <property type="entry name" value="MIG/MutY"/>
</dbReference>
<evidence type="ECO:0000256" key="6">
    <source>
        <dbReference type="ARBA" id="ARBA00022485"/>
    </source>
</evidence>
<dbReference type="CDD" id="cd00056">
    <property type="entry name" value="ENDO3c"/>
    <property type="match status" value="1"/>
</dbReference>
<dbReference type="Gene3D" id="3.90.79.10">
    <property type="entry name" value="Nucleoside Triphosphate Pyrophosphohydrolase"/>
    <property type="match status" value="1"/>
</dbReference>
<dbReference type="Pfam" id="PF00730">
    <property type="entry name" value="HhH-GPD"/>
    <property type="match status" value="1"/>
</dbReference>
<dbReference type="GO" id="GO:0006298">
    <property type="term" value="P:mismatch repair"/>
    <property type="evidence" value="ECO:0007669"/>
    <property type="project" value="TreeGrafter"/>
</dbReference>
<dbReference type="PANTHER" id="PTHR42944">
    <property type="entry name" value="ADENINE DNA GLYCOSYLASE"/>
    <property type="match status" value="1"/>
</dbReference>
<dbReference type="GO" id="GO:0035485">
    <property type="term" value="F:adenine/guanine mispair binding"/>
    <property type="evidence" value="ECO:0007669"/>
    <property type="project" value="TreeGrafter"/>
</dbReference>
<sequence>MPWKGEKDPYKIWLSEIILQQTRVEQGLAYYEKFIQQYPTVTQLAEAPAEAVFKLWEGLGYYSRCKNLLQTAKTIVQQYHGQFPANYEALLQLKGVGPYTAAAIASFAFQLPYAVVDGNVFRVLARVFAIDTPIDSTEGKKQFTQLAQQVLHQQHPDWHNQAMMDLGATICKPTLPLCSSCPLIPICKAHQNGTQQQLPVKEKTIQKKKRRFYYFLLEYRNSVYLHKRTRKDIWENLYEPYLIESEEDIVWNTSTIAQWLQEQWNVTAFNTLQISTKEVQQLTHQQITGVMIYIRLQQPIPELKQYEKVPWNAISEKPFPKLIHQLMQQLNLLNK</sequence>
<dbReference type="GO" id="GO:0034039">
    <property type="term" value="F:8-oxo-7,8-dihydroguanine DNA N-glycosylase activity"/>
    <property type="evidence" value="ECO:0007669"/>
    <property type="project" value="TreeGrafter"/>
</dbReference>
<evidence type="ECO:0000256" key="11">
    <source>
        <dbReference type="ARBA" id="ARBA00023014"/>
    </source>
</evidence>
<dbReference type="Gene3D" id="1.10.340.30">
    <property type="entry name" value="Hypothetical protein, domain 2"/>
    <property type="match status" value="1"/>
</dbReference>